<keyword evidence="14 18" id="KW-0830">Ubiquinone</keyword>
<dbReference type="PRINTS" id="PR01436">
    <property type="entry name" value="NADHDHGNASE2"/>
</dbReference>
<gene>
    <name evidence="20" type="primary">ND2</name>
</gene>
<feature type="transmembrane region" description="Helical" evidence="18">
    <location>
        <begin position="196"/>
        <end position="219"/>
    </location>
</feature>
<dbReference type="GO" id="GO:0006120">
    <property type="term" value="P:mitochondrial electron transport, NADH to ubiquinone"/>
    <property type="evidence" value="ECO:0007669"/>
    <property type="project" value="InterPro"/>
</dbReference>
<organism evidence="20">
    <name type="scientific">Ampittia dioscorides</name>
    <dbReference type="NCBI Taxonomy" id="509334"/>
    <lineage>
        <taxon>Eukaryota</taxon>
        <taxon>Metazoa</taxon>
        <taxon>Ecdysozoa</taxon>
        <taxon>Arthropoda</taxon>
        <taxon>Hexapoda</taxon>
        <taxon>Insecta</taxon>
        <taxon>Pterygota</taxon>
        <taxon>Neoptera</taxon>
        <taxon>Endopterygota</taxon>
        <taxon>Lepidoptera</taxon>
        <taxon>Glossata</taxon>
        <taxon>Ditrysia</taxon>
        <taxon>Hesperioidea</taxon>
        <taxon>Hesperiidae</taxon>
        <taxon>Hesperiinae</taxon>
        <taxon>Aeromachini</taxon>
        <taxon>Ampittia</taxon>
    </lineage>
</organism>
<evidence type="ECO:0000256" key="1">
    <source>
        <dbReference type="ARBA" id="ARBA00003257"/>
    </source>
</evidence>
<keyword evidence="12 18" id="KW-1133">Transmembrane helix</keyword>
<evidence type="ECO:0000256" key="11">
    <source>
        <dbReference type="ARBA" id="ARBA00022982"/>
    </source>
</evidence>
<comment type="catalytic activity">
    <reaction evidence="17 18">
        <text>a ubiquinone + NADH + 5 H(+)(in) = a ubiquinol + NAD(+) + 4 H(+)(out)</text>
        <dbReference type="Rhea" id="RHEA:29091"/>
        <dbReference type="Rhea" id="RHEA-COMP:9565"/>
        <dbReference type="Rhea" id="RHEA-COMP:9566"/>
        <dbReference type="ChEBI" id="CHEBI:15378"/>
        <dbReference type="ChEBI" id="CHEBI:16389"/>
        <dbReference type="ChEBI" id="CHEBI:17976"/>
        <dbReference type="ChEBI" id="CHEBI:57540"/>
        <dbReference type="ChEBI" id="CHEBI:57945"/>
        <dbReference type="EC" id="7.1.1.2"/>
    </reaction>
</comment>
<evidence type="ECO:0000256" key="5">
    <source>
        <dbReference type="ARBA" id="ARBA00021008"/>
    </source>
</evidence>
<evidence type="ECO:0000256" key="3">
    <source>
        <dbReference type="ARBA" id="ARBA00007012"/>
    </source>
</evidence>
<name>A0A097KZG9_9NEOP</name>
<geneLocation type="mitochondrion" evidence="20"/>
<feature type="domain" description="NADH:quinone oxidoreductase/Mrp antiporter transmembrane" evidence="19">
    <location>
        <begin position="26"/>
        <end position="285"/>
    </location>
</feature>
<evidence type="ECO:0000256" key="8">
    <source>
        <dbReference type="ARBA" id="ARBA00022692"/>
    </source>
</evidence>
<comment type="function">
    <text evidence="18">Core subunit of the mitochondrial membrane respiratory chain NADH dehydrogenase (Complex I) which catalyzes electron transfer from NADH through the respiratory chain, using ubiquinone as an electron acceptor. Essential for the catalytic activity and assembly of complex I.</text>
</comment>
<dbReference type="InterPro" id="IPR001750">
    <property type="entry name" value="ND/Mrp_TM"/>
</dbReference>
<dbReference type="PANTHER" id="PTHR46552">
    <property type="entry name" value="NADH-UBIQUINONE OXIDOREDUCTASE CHAIN 2"/>
    <property type="match status" value="1"/>
</dbReference>
<feature type="transmembrane region" description="Helical" evidence="18">
    <location>
        <begin position="273"/>
        <end position="294"/>
    </location>
</feature>
<keyword evidence="8 18" id="KW-0812">Transmembrane</keyword>
<evidence type="ECO:0000313" key="20">
    <source>
        <dbReference type="EMBL" id="AIT99335.1"/>
    </source>
</evidence>
<accession>A0A097KZG9</accession>
<feature type="transmembrane region" description="Helical" evidence="18">
    <location>
        <begin position="149"/>
        <end position="169"/>
    </location>
</feature>
<evidence type="ECO:0000256" key="15">
    <source>
        <dbReference type="ARBA" id="ARBA00023128"/>
    </source>
</evidence>
<dbReference type="Pfam" id="PF00361">
    <property type="entry name" value="Proton_antipo_M"/>
    <property type="match status" value="1"/>
</dbReference>
<dbReference type="EC" id="7.1.1.2" evidence="4 18"/>
<evidence type="ECO:0000256" key="12">
    <source>
        <dbReference type="ARBA" id="ARBA00022989"/>
    </source>
</evidence>
<evidence type="ECO:0000256" key="6">
    <source>
        <dbReference type="ARBA" id="ARBA00022448"/>
    </source>
</evidence>
<dbReference type="InterPro" id="IPR050175">
    <property type="entry name" value="Complex_I_Subunit_2"/>
</dbReference>
<evidence type="ECO:0000256" key="9">
    <source>
        <dbReference type="ARBA" id="ARBA00022792"/>
    </source>
</evidence>
<keyword evidence="6" id="KW-0813">Transport</keyword>
<keyword evidence="16 18" id="KW-0472">Membrane</keyword>
<keyword evidence="9 18" id="KW-0999">Mitochondrion inner membrane</keyword>
<comment type="subcellular location">
    <subcellularLocation>
        <location evidence="2 18">Mitochondrion inner membrane</location>
        <topology evidence="2 18">Multi-pass membrane protein</topology>
    </subcellularLocation>
</comment>
<keyword evidence="11 18" id="KW-0249">Electron transport</keyword>
<evidence type="ECO:0000256" key="13">
    <source>
        <dbReference type="ARBA" id="ARBA00023027"/>
    </source>
</evidence>
<evidence type="ECO:0000256" key="10">
    <source>
        <dbReference type="ARBA" id="ARBA00022967"/>
    </source>
</evidence>
<dbReference type="EMBL" id="KM102732">
    <property type="protein sequence ID" value="AIT99335.1"/>
    <property type="molecule type" value="Genomic_DNA"/>
</dbReference>
<proteinExistence type="inferred from homology"/>
<protein>
    <recommendedName>
        <fullName evidence="5 18">NADH-ubiquinone oxidoreductase chain 2</fullName>
        <ecNumber evidence="4 18">7.1.1.2</ecNumber>
    </recommendedName>
</protein>
<sequence>MYFTINSNKMFFMFILIFSTLISISSNSWMGCWIGLEINLLSFIPLISNPKNLMTSEASLKYFLTQAIASINFLFSILMKLILLKNFEMNLLLTMMINSSMLMKMGSAPFHFWFPNIVEGLNWMNCFILMTWQKITPMILLSYYMNKNFLMLIMMINTMIGAIGGINQISLRKLMSFSSFNKSSLNNNFHNNLEKILWNIMFSLYTFLMVYMCFLFNFMNTYFFNQLFIINTNCSMEFSLFMNFFSYGGLPSLLGLVPKWISIKGSLINKFFIITFIFVMMSLITLFFYIRIIYSCILFNYMKLKWFKMFLKKMNIFLLFYLMALIFYMGMILSTFIFYN</sequence>
<evidence type="ECO:0000256" key="2">
    <source>
        <dbReference type="ARBA" id="ARBA00004448"/>
    </source>
</evidence>
<comment type="similarity">
    <text evidence="3 18">Belongs to the complex I subunit 2 family.</text>
</comment>
<feature type="transmembrane region" description="Helical" evidence="18">
    <location>
        <begin position="315"/>
        <end position="339"/>
    </location>
</feature>
<evidence type="ECO:0000256" key="14">
    <source>
        <dbReference type="ARBA" id="ARBA00023075"/>
    </source>
</evidence>
<evidence type="ECO:0000256" key="7">
    <source>
        <dbReference type="ARBA" id="ARBA00022660"/>
    </source>
</evidence>
<keyword evidence="10 18" id="KW-1278">Translocase</keyword>
<evidence type="ECO:0000256" key="4">
    <source>
        <dbReference type="ARBA" id="ARBA00012944"/>
    </source>
</evidence>
<keyword evidence="13 18" id="KW-0520">NAD</keyword>
<feature type="transmembrane region" description="Helical" evidence="18">
    <location>
        <begin position="91"/>
        <end position="114"/>
    </location>
</feature>
<feature type="transmembrane region" description="Helical" evidence="18">
    <location>
        <begin position="62"/>
        <end position="84"/>
    </location>
</feature>
<dbReference type="GO" id="GO:0005743">
    <property type="term" value="C:mitochondrial inner membrane"/>
    <property type="evidence" value="ECO:0007669"/>
    <property type="project" value="UniProtKB-SubCell"/>
</dbReference>
<evidence type="ECO:0000259" key="19">
    <source>
        <dbReference type="Pfam" id="PF00361"/>
    </source>
</evidence>
<dbReference type="AlphaFoldDB" id="A0A097KZG9"/>
<comment type="function">
    <text evidence="1">Core subunit of the mitochondrial membrane respiratory chain NADH dehydrogenase (Complex I) that is believed to belong to the minimal assembly required for catalysis. Complex I functions in the transfer of electrons from NADH to the respiratory chain. The immediate electron acceptor for the enzyme is believed to be ubiquinone.</text>
</comment>
<dbReference type="GO" id="GO:0008137">
    <property type="term" value="F:NADH dehydrogenase (ubiquinone) activity"/>
    <property type="evidence" value="ECO:0007669"/>
    <property type="project" value="UniProtKB-EC"/>
</dbReference>
<dbReference type="PANTHER" id="PTHR46552:SF1">
    <property type="entry name" value="NADH-UBIQUINONE OXIDOREDUCTASE CHAIN 2"/>
    <property type="match status" value="1"/>
</dbReference>
<dbReference type="InterPro" id="IPR003917">
    <property type="entry name" value="NADH_UbQ_OxRdtase_chain2"/>
</dbReference>
<keyword evidence="15 18" id="KW-0496">Mitochondrion</keyword>
<feature type="transmembrane region" description="Helical" evidence="18">
    <location>
        <begin position="240"/>
        <end position="261"/>
    </location>
</feature>
<feature type="transmembrane region" description="Helical" evidence="18">
    <location>
        <begin position="12"/>
        <end position="36"/>
    </location>
</feature>
<evidence type="ECO:0000256" key="16">
    <source>
        <dbReference type="ARBA" id="ARBA00023136"/>
    </source>
</evidence>
<keyword evidence="7 18" id="KW-0679">Respiratory chain</keyword>
<evidence type="ECO:0000256" key="17">
    <source>
        <dbReference type="ARBA" id="ARBA00049551"/>
    </source>
</evidence>
<evidence type="ECO:0000256" key="18">
    <source>
        <dbReference type="RuleBase" id="RU003403"/>
    </source>
</evidence>
<feature type="transmembrane region" description="Helical" evidence="18">
    <location>
        <begin position="120"/>
        <end position="142"/>
    </location>
</feature>
<reference evidence="20" key="1">
    <citation type="submission" date="2014-07" db="EMBL/GenBank/DDBJ databases">
        <title>Complete mitochondrial genome of Ampittia dioscorides.</title>
        <authorList>
            <person name="Yang X.W."/>
            <person name="Qin X.M."/>
            <person name="Hou L.X."/>
            <person name="Zhang Y."/>
        </authorList>
    </citation>
    <scope>NUCLEOTIDE SEQUENCE</scope>
</reference>